<name>A0ABT1RJ45_9HYPH</name>
<accession>A0ABT1RJ45</accession>
<keyword evidence="2" id="KW-1185">Reference proteome</keyword>
<evidence type="ECO:0000313" key="1">
    <source>
        <dbReference type="EMBL" id="MCQ4635021.1"/>
    </source>
</evidence>
<reference evidence="1" key="1">
    <citation type="submission" date="2021-07" db="EMBL/GenBank/DDBJ databases">
        <title>Shinella sp. nov., a novel member of the genus Shinella from water.</title>
        <authorList>
            <person name="Deng Y."/>
        </authorList>
    </citation>
    <scope>NUCLEOTIDE SEQUENCE</scope>
    <source>
        <strain evidence="1">CPCC 100929</strain>
    </source>
</reference>
<gene>
    <name evidence="1" type="ORF">GB927_033700</name>
</gene>
<sequence length="82" mass="8996">MPFVPSGHGNAANYAGNDLKHEMKAMELIYDAYGEGIRQPVETKLVRPPGLTGKDPVSVETTMAAGVERWMISHLDPDRNCL</sequence>
<evidence type="ECO:0000313" key="2">
    <source>
        <dbReference type="Proteomes" id="UP000996601"/>
    </source>
</evidence>
<organism evidence="1 2">
    <name type="scientific">Shinella lacus</name>
    <dbReference type="NCBI Taxonomy" id="2654216"/>
    <lineage>
        <taxon>Bacteria</taxon>
        <taxon>Pseudomonadati</taxon>
        <taxon>Pseudomonadota</taxon>
        <taxon>Alphaproteobacteria</taxon>
        <taxon>Hyphomicrobiales</taxon>
        <taxon>Rhizobiaceae</taxon>
        <taxon>Shinella</taxon>
    </lineage>
</organism>
<comment type="caution">
    <text evidence="1">The sequence shown here is derived from an EMBL/GenBank/DDBJ whole genome shotgun (WGS) entry which is preliminary data.</text>
</comment>
<protein>
    <submittedName>
        <fullName evidence="1">Uncharacterized protein</fullName>
    </submittedName>
</protein>
<dbReference type="Proteomes" id="UP000996601">
    <property type="component" value="Unassembled WGS sequence"/>
</dbReference>
<proteinExistence type="predicted"/>
<dbReference type="EMBL" id="WHSB02000030">
    <property type="protein sequence ID" value="MCQ4635021.1"/>
    <property type="molecule type" value="Genomic_DNA"/>
</dbReference>